<dbReference type="PATRIC" id="fig|1209989.3.peg.2067"/>
<name>F4LWS8_TEPAE</name>
<gene>
    <name evidence="1" type="ordered locus">TEPIRE1_1791</name>
</gene>
<organism evidence="1 2">
    <name type="scientific">Tepidanaerobacter acetatoxydans (strain DSM 21804 / JCM 16047 / Re1)</name>
    <dbReference type="NCBI Taxonomy" id="1209989"/>
    <lineage>
        <taxon>Bacteria</taxon>
        <taxon>Bacillati</taxon>
        <taxon>Bacillota</taxon>
        <taxon>Clostridia</taxon>
        <taxon>Thermosediminibacterales</taxon>
        <taxon>Tepidanaerobacteraceae</taxon>
        <taxon>Tepidanaerobacter</taxon>
    </lineage>
</organism>
<protein>
    <submittedName>
        <fullName evidence="1">Uncharacterized protein</fullName>
    </submittedName>
</protein>
<proteinExistence type="predicted"/>
<evidence type="ECO:0000313" key="2">
    <source>
        <dbReference type="Proteomes" id="UP000010802"/>
    </source>
</evidence>
<accession>L0S092</accession>
<dbReference type="eggNOG" id="ENOG5033N1S">
    <property type="taxonomic scope" value="Bacteria"/>
</dbReference>
<keyword evidence="2" id="KW-1185">Reference proteome</keyword>
<dbReference type="AlphaFoldDB" id="F4LWS8"/>
<reference evidence="2" key="1">
    <citation type="journal article" date="2013" name="Genome Announc.">
        <title>First genome sequence of a syntrophic acetate-oxidizing bacterium, Tepidanaerobacter acetatoxydans strain Re1.</title>
        <authorList>
            <person name="Manzoor S."/>
            <person name="Bongcam-Rudloff E."/>
            <person name="Schnurer A."/>
            <person name="Muller B."/>
        </authorList>
    </citation>
    <scope>NUCLEOTIDE SEQUENCE [LARGE SCALE GENOMIC DNA]</scope>
    <source>
        <strain evidence="2">Re1</strain>
    </source>
</reference>
<dbReference type="KEGG" id="tep:TepRe1_1664"/>
<sequence length="158" mass="18166">MQVAIELYLQRGLSVTDNSFVNLKVMYNGKIIEESCSEDVYEFFGMILGGKRLAALGRKRHYDSNYLMGRIFEADPALPMNFLFIDPEDDIKLIIETNIWLDPGIMVQDVLLKIFSDKKELNIPLNRPDVKTDWSGRGTFTIDIGEFIKELNAERVKL</sequence>
<dbReference type="OrthoDB" id="1680763at2"/>
<dbReference type="STRING" id="1209989.TepRe1_1664"/>
<dbReference type="EMBL" id="HF563609">
    <property type="protein sequence ID" value="CCP26591.1"/>
    <property type="molecule type" value="Genomic_DNA"/>
</dbReference>
<dbReference type="HOGENOM" id="CLU_1668547_0_0_9"/>
<dbReference type="Proteomes" id="UP000010802">
    <property type="component" value="Chromosome"/>
</dbReference>
<dbReference type="RefSeq" id="WP_013778722.1">
    <property type="nucleotide sequence ID" value="NC_015519.1"/>
</dbReference>
<accession>F4LWS8</accession>
<evidence type="ECO:0000313" key="1">
    <source>
        <dbReference type="EMBL" id="CCP26591.1"/>
    </source>
</evidence>
<dbReference type="KEGG" id="tae:TepiRe1_1791"/>